<dbReference type="OrthoDB" id="2276583at2"/>
<name>A0A087EPE3_9LACO</name>
<dbReference type="Proteomes" id="UP000067203">
    <property type="component" value="Chromosome"/>
</dbReference>
<protein>
    <submittedName>
        <fullName evidence="3">Uncharacterized protein</fullName>
    </submittedName>
</protein>
<sequence length="269" mass="32112">MQNVYNIVLNRTNSNSVERFINLFREGAIILVVLEIFGYRVPSFLTNSMNNFLLSIFYLITSYKIPLICFILLCGLFLVSEASMHHRYLDNLHHNFWRQLIKLYKYVWIIVFTVCLLATNLESLIDFKFIVEARSYAAGSDFWQTLFRNCFALFMFFLNIYWFLVYFCNSDNALAEKHPRQNQLNSKGYIKLSKRELEFSNQHVYLQIYVRNNESQALDDIKEYFLVKQVNYRNDRQHKEDITIISQFASYSDAKNFMNDYADEPSNFM</sequence>
<dbReference type="KEGG" id="lku:APS55_04570"/>
<evidence type="ECO:0000313" key="5">
    <source>
        <dbReference type="Proteomes" id="UP000037749"/>
    </source>
</evidence>
<evidence type="ECO:0000256" key="1">
    <source>
        <dbReference type="SAM" id="Phobius"/>
    </source>
</evidence>
<dbReference type="STRING" id="148814.APS55_04570"/>
<evidence type="ECO:0000313" key="7">
    <source>
        <dbReference type="Proteomes" id="UP000067203"/>
    </source>
</evidence>
<accession>A0A087EPE3</accession>
<reference evidence="5 6" key="1">
    <citation type="journal article" date="2015" name="Genome Biol. Evol.">
        <title>Functionally Structured Genomes in Lactobacillus kunkeei Colonizing the Honey Crop and Food Products of Honeybees and Stingless Bees.</title>
        <authorList>
            <person name="Tamarit D."/>
            <person name="Ellegaard K.M."/>
            <person name="Wikander J."/>
            <person name="Olofsson T."/>
            <person name="Vasquez A."/>
            <person name="Andersson S.G."/>
        </authorList>
    </citation>
    <scope>NUCLEOTIDE SEQUENCE [LARGE SCALE GENOMIC DNA]</scope>
    <source>
        <strain evidence="3 5">LAla</strain>
        <strain evidence="4 6">LMbo</strain>
    </source>
</reference>
<evidence type="ECO:0000313" key="2">
    <source>
        <dbReference type="EMBL" id="ALJ31545.1"/>
    </source>
</evidence>
<keyword evidence="1" id="KW-0812">Transmembrane</keyword>
<dbReference type="AlphaFoldDB" id="A0A087EPE3"/>
<dbReference type="EMBL" id="JXDF01000018">
    <property type="protein sequence ID" value="KPN81651.1"/>
    <property type="molecule type" value="Genomic_DNA"/>
</dbReference>
<feature type="transmembrane region" description="Helical" evidence="1">
    <location>
        <begin position="146"/>
        <end position="167"/>
    </location>
</feature>
<reference evidence="7" key="2">
    <citation type="submission" date="2015-10" db="EMBL/GenBank/DDBJ databases">
        <title>Bioinformatic analysis of the first complete genome sequence of Lactobacillus kunkeei strain MP2, an Apis mellifera gut isolate.</title>
        <authorList>
            <person name="Asenjo F."/>
            <person name="Olmos A."/>
            <person name="Henriquez-Piskulich P."/>
            <person name="Aldea P."/>
            <person name="Ugalde J.A."/>
            <person name="Trombert A.N."/>
        </authorList>
    </citation>
    <scope>NUCLEOTIDE SEQUENCE [LARGE SCALE GENOMIC DNA]</scope>
    <source>
        <strain evidence="7">MP2</strain>
    </source>
</reference>
<dbReference type="Proteomes" id="UP000037749">
    <property type="component" value="Unassembled WGS sequence"/>
</dbReference>
<gene>
    <name evidence="2" type="ORF">APS55_04570</name>
    <name evidence="3" type="ORF">RZ72_01020</name>
    <name evidence="4" type="ORF">RZ78_06270</name>
</gene>
<evidence type="ECO:0000313" key="3">
    <source>
        <dbReference type="EMBL" id="KOY78961.1"/>
    </source>
</evidence>
<dbReference type="EMBL" id="JXCZ01000032">
    <property type="protein sequence ID" value="KOY78961.1"/>
    <property type="molecule type" value="Genomic_DNA"/>
</dbReference>
<evidence type="ECO:0000313" key="6">
    <source>
        <dbReference type="Proteomes" id="UP000050269"/>
    </source>
</evidence>
<feature type="transmembrane region" description="Helical" evidence="1">
    <location>
        <begin position="20"/>
        <end position="39"/>
    </location>
</feature>
<organism evidence="3 5">
    <name type="scientific">Apilactobacillus kunkeei</name>
    <dbReference type="NCBI Taxonomy" id="148814"/>
    <lineage>
        <taxon>Bacteria</taxon>
        <taxon>Bacillati</taxon>
        <taxon>Bacillota</taxon>
        <taxon>Bacilli</taxon>
        <taxon>Lactobacillales</taxon>
        <taxon>Lactobacillaceae</taxon>
        <taxon>Apilactobacillus</taxon>
    </lineage>
</organism>
<evidence type="ECO:0000313" key="4">
    <source>
        <dbReference type="EMBL" id="KPN81651.1"/>
    </source>
</evidence>
<dbReference type="Proteomes" id="UP000050269">
    <property type="component" value="Unassembled WGS sequence"/>
</dbReference>
<dbReference type="GeneID" id="66349248"/>
<reference evidence="2 7" key="3">
    <citation type="journal article" date="2016" name="PeerJ">
        <title>Genome sequencing and analysis of the first complete genome of Lactobacillus kunkeei strain MP2, an Apis mellifera gut isolate.</title>
        <authorList>
            <person name="Asenjo F."/>
            <person name="Olmos A."/>
            <person name="Henriquez-Piskulich P."/>
            <person name="Polanco V."/>
            <person name="Aldea P."/>
            <person name="Ugalde J.A."/>
            <person name="Trombert A.N."/>
        </authorList>
    </citation>
    <scope>NUCLEOTIDE SEQUENCE [LARGE SCALE GENOMIC DNA]</scope>
    <source>
        <strain evidence="2 7">MP2</strain>
    </source>
</reference>
<dbReference type="PATRIC" id="fig|148814.12.peg.1010"/>
<dbReference type="EMBL" id="CP012920">
    <property type="protein sequence ID" value="ALJ31545.1"/>
    <property type="molecule type" value="Genomic_DNA"/>
</dbReference>
<proteinExistence type="predicted"/>
<feature type="transmembrane region" description="Helical" evidence="1">
    <location>
        <begin position="106"/>
        <end position="125"/>
    </location>
</feature>
<keyword evidence="1" id="KW-0472">Membrane</keyword>
<feature type="transmembrane region" description="Helical" evidence="1">
    <location>
        <begin position="51"/>
        <end position="79"/>
    </location>
</feature>
<keyword evidence="1" id="KW-1133">Transmembrane helix</keyword>
<dbReference type="RefSeq" id="WP_034531443.1">
    <property type="nucleotide sequence ID" value="NZ_BAABVX010000003.1"/>
</dbReference>